<accession>F2JGJ8</accession>
<evidence type="ECO:0000256" key="3">
    <source>
        <dbReference type="ARBA" id="ARBA00022475"/>
    </source>
</evidence>
<feature type="transmembrane region" description="Helical" evidence="7">
    <location>
        <begin position="103"/>
        <end position="123"/>
    </location>
</feature>
<dbReference type="eggNOG" id="COG0395">
    <property type="taxonomic scope" value="Bacteria"/>
</dbReference>
<dbReference type="SUPFAM" id="SSF161098">
    <property type="entry name" value="MetI-like"/>
    <property type="match status" value="1"/>
</dbReference>
<feature type="domain" description="ABC transmembrane type-1" evidence="8">
    <location>
        <begin position="97"/>
        <end position="290"/>
    </location>
</feature>
<comment type="similarity">
    <text evidence="7">Belongs to the binding-protein-dependent transport system permease family.</text>
</comment>
<dbReference type="Gene3D" id="1.10.3720.10">
    <property type="entry name" value="MetI-like"/>
    <property type="match status" value="1"/>
</dbReference>
<evidence type="ECO:0000256" key="2">
    <source>
        <dbReference type="ARBA" id="ARBA00022448"/>
    </source>
</evidence>
<organism evidence="9 10">
    <name type="scientific">Cellulosilyticum lentocellum (strain ATCC 49066 / DSM 5427 / NCIMB 11756 / RHM5)</name>
    <name type="common">Clostridium lentocellum</name>
    <dbReference type="NCBI Taxonomy" id="642492"/>
    <lineage>
        <taxon>Bacteria</taxon>
        <taxon>Bacillati</taxon>
        <taxon>Bacillota</taxon>
        <taxon>Clostridia</taxon>
        <taxon>Lachnospirales</taxon>
        <taxon>Cellulosilyticaceae</taxon>
        <taxon>Cellulosilyticum</taxon>
    </lineage>
</organism>
<dbReference type="KEGG" id="cle:Clole_1225"/>
<evidence type="ECO:0000256" key="7">
    <source>
        <dbReference type="RuleBase" id="RU363032"/>
    </source>
</evidence>
<dbReference type="PANTHER" id="PTHR43744">
    <property type="entry name" value="ABC TRANSPORTER PERMEASE PROTEIN MG189-RELATED-RELATED"/>
    <property type="match status" value="1"/>
</dbReference>
<dbReference type="EMBL" id="CP002582">
    <property type="protein sequence ID" value="ADZ82953.1"/>
    <property type="molecule type" value="Genomic_DNA"/>
</dbReference>
<evidence type="ECO:0000256" key="6">
    <source>
        <dbReference type="ARBA" id="ARBA00023136"/>
    </source>
</evidence>
<proteinExistence type="inferred from homology"/>
<feature type="transmembrane region" description="Helical" evidence="7">
    <location>
        <begin position="132"/>
        <end position="156"/>
    </location>
</feature>
<dbReference type="GO" id="GO:0005886">
    <property type="term" value="C:plasma membrane"/>
    <property type="evidence" value="ECO:0007669"/>
    <property type="project" value="UniProtKB-SubCell"/>
</dbReference>
<keyword evidence="5 7" id="KW-1133">Transmembrane helix</keyword>
<dbReference type="STRING" id="642492.Clole_1225"/>
<dbReference type="CDD" id="cd06261">
    <property type="entry name" value="TM_PBP2"/>
    <property type="match status" value="1"/>
</dbReference>
<evidence type="ECO:0000256" key="4">
    <source>
        <dbReference type="ARBA" id="ARBA00022692"/>
    </source>
</evidence>
<dbReference type="Proteomes" id="UP000008467">
    <property type="component" value="Chromosome"/>
</dbReference>
<feature type="transmembrane region" description="Helical" evidence="7">
    <location>
        <begin position="168"/>
        <end position="188"/>
    </location>
</feature>
<feature type="transmembrane region" description="Helical" evidence="7">
    <location>
        <begin position="272"/>
        <end position="290"/>
    </location>
</feature>
<keyword evidence="10" id="KW-1185">Reference proteome</keyword>
<keyword evidence="3" id="KW-1003">Cell membrane</keyword>
<keyword evidence="4 7" id="KW-0812">Transmembrane</keyword>
<dbReference type="GO" id="GO:0055085">
    <property type="term" value="P:transmembrane transport"/>
    <property type="evidence" value="ECO:0007669"/>
    <property type="project" value="InterPro"/>
</dbReference>
<gene>
    <name evidence="9" type="ordered locus">Clole_1225</name>
</gene>
<keyword evidence="6 7" id="KW-0472">Membrane</keyword>
<reference evidence="9 10" key="1">
    <citation type="journal article" date="2011" name="J. Bacteriol.">
        <title>Complete genome sequence of the cellulose-degrading bacterium Cellulosilyticum lentocellum.</title>
        <authorList>
            <consortium name="US DOE Joint Genome Institute"/>
            <person name="Miller D.A."/>
            <person name="Suen G."/>
            <person name="Bruce D."/>
            <person name="Copeland A."/>
            <person name="Cheng J.F."/>
            <person name="Detter C."/>
            <person name="Goodwin L.A."/>
            <person name="Han C.S."/>
            <person name="Hauser L.J."/>
            <person name="Land M.L."/>
            <person name="Lapidus A."/>
            <person name="Lucas S."/>
            <person name="Meincke L."/>
            <person name="Pitluck S."/>
            <person name="Tapia R."/>
            <person name="Teshima H."/>
            <person name="Woyke T."/>
            <person name="Fox B.G."/>
            <person name="Angert E.R."/>
            <person name="Currie C.R."/>
        </authorList>
    </citation>
    <scope>NUCLEOTIDE SEQUENCE [LARGE SCALE GENOMIC DNA]</scope>
    <source>
        <strain evidence="10">ATCC 49066 / DSM 5427 / NCIMB 11756 / RHM5</strain>
    </source>
</reference>
<evidence type="ECO:0000256" key="1">
    <source>
        <dbReference type="ARBA" id="ARBA00004651"/>
    </source>
</evidence>
<evidence type="ECO:0000256" key="5">
    <source>
        <dbReference type="ARBA" id="ARBA00022989"/>
    </source>
</evidence>
<keyword evidence="2 7" id="KW-0813">Transport</keyword>
<dbReference type="PROSITE" id="PS50928">
    <property type="entry name" value="ABC_TM1"/>
    <property type="match status" value="1"/>
</dbReference>
<comment type="subcellular location">
    <subcellularLocation>
        <location evidence="1 7">Cell membrane</location>
        <topology evidence="1 7">Multi-pass membrane protein</topology>
    </subcellularLocation>
</comment>
<name>F2JGJ8_CELLD</name>
<feature type="transmembrane region" description="Helical" evidence="7">
    <location>
        <begin position="34"/>
        <end position="56"/>
    </location>
</feature>
<dbReference type="InterPro" id="IPR000515">
    <property type="entry name" value="MetI-like"/>
</dbReference>
<feature type="transmembrane region" description="Helical" evidence="7">
    <location>
        <begin position="209"/>
        <end position="232"/>
    </location>
</feature>
<evidence type="ECO:0000313" key="9">
    <source>
        <dbReference type="EMBL" id="ADZ82953.1"/>
    </source>
</evidence>
<evidence type="ECO:0000259" key="8">
    <source>
        <dbReference type="PROSITE" id="PS50928"/>
    </source>
</evidence>
<dbReference type="Pfam" id="PF00528">
    <property type="entry name" value="BPD_transp_1"/>
    <property type="match status" value="1"/>
</dbReference>
<dbReference type="AlphaFoldDB" id="F2JGJ8"/>
<dbReference type="PANTHER" id="PTHR43744:SF6">
    <property type="entry name" value="ABC TRANSPORTER PERMEASE PROTEIN YESQ-RELATED"/>
    <property type="match status" value="1"/>
</dbReference>
<protein>
    <submittedName>
        <fullName evidence="9">ABC-type transporter, integral membrane subunit</fullName>
    </submittedName>
</protein>
<dbReference type="HOGENOM" id="CLU_016047_1_1_9"/>
<dbReference type="InterPro" id="IPR035906">
    <property type="entry name" value="MetI-like_sf"/>
</dbReference>
<evidence type="ECO:0000313" key="10">
    <source>
        <dbReference type="Proteomes" id="UP000008467"/>
    </source>
</evidence>
<sequence length="305" mass="34461">MEQQLSQNATVEQRRSAEMQRQAKRKRKKAIKMACMYAILIFVAIIMVYPIIWLIGASFKSNAEIFTSIGFIPSSFDFQPYIDGWKTGTEYTMGHYFLNTFKIVVPKVIFVVISSSLTAYGFARFNFPLKKLFFSCVIGTMLLPNIILRIPSYMMWKTFGLLDTYAPLVLPALFATELFFVFMLIQFFRGIPRDLDEAAEIDGCGSFQTLIQILLPVLKPALISCALFTFMWTMNDFMGPLIFVTSVKKYPLTIALKMSMDATSGTFDWNKVIAMSLVGLAPSIIVFFSAQKYFIEGIASSGIKG</sequence>